<reference evidence="3 4" key="3">
    <citation type="submission" date="2025-05" db="UniProtKB">
        <authorList>
            <consortium name="RefSeq"/>
        </authorList>
    </citation>
    <scope>IDENTIFICATION</scope>
    <source>
        <tissue evidence="3 4">Leaf</tissue>
    </source>
</reference>
<dbReference type="PANTHER" id="PTHR37187">
    <property type="entry name" value="EXPRESSED PROTEIN"/>
    <property type="match status" value="1"/>
</dbReference>
<feature type="compositionally biased region" description="Basic and acidic residues" evidence="1">
    <location>
        <begin position="45"/>
        <end position="58"/>
    </location>
</feature>
<feature type="compositionally biased region" description="Basic residues" evidence="1">
    <location>
        <begin position="1"/>
        <end position="15"/>
    </location>
</feature>
<evidence type="ECO:0000256" key="1">
    <source>
        <dbReference type="SAM" id="MobiDB-lite"/>
    </source>
</evidence>
<feature type="compositionally biased region" description="Basic and acidic residues" evidence="1">
    <location>
        <begin position="174"/>
        <end position="183"/>
    </location>
</feature>
<dbReference type="Proteomes" id="UP000694864">
    <property type="component" value="Chromosome 17"/>
</dbReference>
<name>A0ABM0WZB0_CAMSA</name>
<evidence type="ECO:0000313" key="4">
    <source>
        <dbReference type="RefSeq" id="XP_010478323.1"/>
    </source>
</evidence>
<evidence type="ECO:0000313" key="2">
    <source>
        <dbReference type="Proteomes" id="UP000694864"/>
    </source>
</evidence>
<dbReference type="RefSeq" id="XP_010478323.1">
    <property type="nucleotide sequence ID" value="XM_010480021.2"/>
</dbReference>
<keyword evidence="2" id="KW-1185">Reference proteome</keyword>
<reference evidence="2" key="1">
    <citation type="journal article" date="1997" name="Nucleic Acids Res.">
        <title>tRNAscan-SE: a program for improved detection of transfer RNA genes in genomic sequence.</title>
        <authorList>
            <person name="Lowe T.M."/>
            <person name="Eddy S.R."/>
        </authorList>
    </citation>
    <scope>NUCLEOTIDE SEQUENCE [LARGE SCALE GENOMIC DNA]</scope>
    <source>
        <strain evidence="2">r\DH55</strain>
    </source>
</reference>
<reference evidence="2" key="2">
    <citation type="journal article" date="2014" name="Nat. Commun.">
        <title>The emerging biofuel crop Camelina sativa retains a highly undifferentiated hexaploid genome structure.</title>
        <authorList>
            <person name="Kagale S."/>
            <person name="Koh C."/>
            <person name="Nixon J."/>
            <person name="Bollina V."/>
            <person name="Clarke W.E."/>
            <person name="Tuteja R."/>
            <person name="Spillane C."/>
            <person name="Robinson S.J."/>
            <person name="Links M.G."/>
            <person name="Clarke C."/>
            <person name="Higgins E.E."/>
            <person name="Huebert T."/>
            <person name="Sharpe A.G."/>
            <person name="Parkin I.A."/>
        </authorList>
    </citation>
    <scope>NUCLEOTIDE SEQUENCE [LARGE SCALE GENOMIC DNA]</scope>
    <source>
        <strain evidence="2">r\DH55</strain>
    </source>
</reference>
<sequence>MPSGAKKRKALRKKQQQQQQGAIGGATTSTTTNHKGFNGDNNLHGNDEHGSQDGRGSDDSSSSSSPGGSQGNEEFGKKDSPAAVLSSSGMVKGAAKEISGDGDVTQGLGPKKSDNAVAVERGTDYQKSVVGNSTNSFSENRTHPAKHVASVTEITPVVESVKPVVVAPLSKAVTSEKSEHVDETSSLVKKKSEKNGECLPSPGLENNNSKVVVTLPRSAAETSKKLESVKKSEVPVSSEEKCLLLPGPPVVRRTSWLSCCGLFDAMTGSDR</sequence>
<dbReference type="GeneID" id="104757291"/>
<feature type="compositionally biased region" description="Polar residues" evidence="1">
    <location>
        <begin position="125"/>
        <end position="139"/>
    </location>
</feature>
<proteinExistence type="predicted"/>
<dbReference type="RefSeq" id="XP_010478322.1">
    <property type="nucleotide sequence ID" value="XM_010480020.2"/>
</dbReference>
<feature type="region of interest" description="Disordered" evidence="1">
    <location>
        <begin position="1"/>
        <end position="144"/>
    </location>
</feature>
<dbReference type="PANTHER" id="PTHR37187:SF19">
    <property type="entry name" value="(RAPE) HYPOTHETICAL PROTEIN"/>
    <property type="match status" value="1"/>
</dbReference>
<accession>A0ABM0WZB0</accession>
<feature type="region of interest" description="Disordered" evidence="1">
    <location>
        <begin position="171"/>
        <end position="211"/>
    </location>
</feature>
<evidence type="ECO:0000313" key="3">
    <source>
        <dbReference type="RefSeq" id="XP_010478322.1"/>
    </source>
</evidence>
<organism evidence="2 4">
    <name type="scientific">Camelina sativa</name>
    <name type="common">False flax</name>
    <name type="synonym">Myagrum sativum</name>
    <dbReference type="NCBI Taxonomy" id="90675"/>
    <lineage>
        <taxon>Eukaryota</taxon>
        <taxon>Viridiplantae</taxon>
        <taxon>Streptophyta</taxon>
        <taxon>Embryophyta</taxon>
        <taxon>Tracheophyta</taxon>
        <taxon>Spermatophyta</taxon>
        <taxon>Magnoliopsida</taxon>
        <taxon>eudicotyledons</taxon>
        <taxon>Gunneridae</taxon>
        <taxon>Pentapetalae</taxon>
        <taxon>rosids</taxon>
        <taxon>malvids</taxon>
        <taxon>Brassicales</taxon>
        <taxon>Brassicaceae</taxon>
        <taxon>Camelineae</taxon>
        <taxon>Camelina</taxon>
    </lineage>
</organism>
<gene>
    <name evidence="3 4" type="primary">LOC104757291</name>
</gene>
<feature type="compositionally biased region" description="Polar residues" evidence="1">
    <location>
        <begin position="27"/>
        <end position="44"/>
    </location>
</feature>
<protein>
    <submittedName>
        <fullName evidence="3 4">E3 ubiquitin-protein ligase rnf213-beta-like</fullName>
    </submittedName>
</protein>